<dbReference type="EMBL" id="UYYG01001243">
    <property type="protein sequence ID" value="VDN60775.1"/>
    <property type="molecule type" value="Genomic_DNA"/>
</dbReference>
<evidence type="ECO:0000313" key="4">
    <source>
        <dbReference type="WBParaSite" id="DME_0000977601-mRNA-1"/>
    </source>
</evidence>
<keyword evidence="3" id="KW-1185">Reference proteome</keyword>
<dbReference type="InterPro" id="IPR009846">
    <property type="entry name" value="SF3b5/RDS3-10"/>
</dbReference>
<dbReference type="AlphaFoldDB" id="A0A0N4UPA3"/>
<proteinExistence type="predicted"/>
<dbReference type="Proteomes" id="UP000274756">
    <property type="component" value="Unassembled WGS sequence"/>
</dbReference>
<dbReference type="GO" id="GO:0005686">
    <property type="term" value="C:U2 snRNP"/>
    <property type="evidence" value="ECO:0007669"/>
    <property type="project" value="TreeGrafter"/>
</dbReference>
<gene>
    <name evidence="1" type="ORF">DME_LOCUS10748</name>
</gene>
<name>A0A0N4UPA3_DRAME</name>
<dbReference type="WBParaSite" id="DME_0000977601-mRNA-1">
    <property type="protein sequence ID" value="DME_0000977601-mRNA-1"/>
    <property type="gene ID" value="DME_0000977601"/>
</dbReference>
<accession>A0A0N4UPA3</accession>
<protein>
    <submittedName>
        <fullName evidence="4">Splicing factor 3B subunit 5</fullName>
    </submittedName>
</protein>
<evidence type="ECO:0000313" key="3">
    <source>
        <dbReference type="Proteomes" id="UP000274756"/>
    </source>
</evidence>
<reference evidence="1 3" key="2">
    <citation type="submission" date="2018-11" db="EMBL/GenBank/DDBJ databases">
        <authorList>
            <consortium name="Pathogen Informatics"/>
        </authorList>
    </citation>
    <scope>NUCLEOTIDE SEQUENCE [LARGE SCALE GENOMIC DNA]</scope>
</reference>
<organism evidence="2 4">
    <name type="scientific">Dracunculus medinensis</name>
    <name type="common">Guinea worm</name>
    <dbReference type="NCBI Taxonomy" id="318479"/>
    <lineage>
        <taxon>Eukaryota</taxon>
        <taxon>Metazoa</taxon>
        <taxon>Ecdysozoa</taxon>
        <taxon>Nematoda</taxon>
        <taxon>Chromadorea</taxon>
        <taxon>Rhabditida</taxon>
        <taxon>Spirurina</taxon>
        <taxon>Dracunculoidea</taxon>
        <taxon>Dracunculidae</taxon>
        <taxon>Dracunculus</taxon>
    </lineage>
</organism>
<dbReference type="STRING" id="318479.A0A0N4UPA3"/>
<dbReference type="GO" id="GO:0071011">
    <property type="term" value="C:precatalytic spliceosome"/>
    <property type="evidence" value="ECO:0007669"/>
    <property type="project" value="TreeGrafter"/>
</dbReference>
<reference evidence="4" key="1">
    <citation type="submission" date="2017-02" db="UniProtKB">
        <authorList>
            <consortium name="WormBaseParasite"/>
        </authorList>
    </citation>
    <scope>IDENTIFICATION</scope>
</reference>
<dbReference type="GO" id="GO:0000398">
    <property type="term" value="P:mRNA splicing, via spliceosome"/>
    <property type="evidence" value="ECO:0007669"/>
    <property type="project" value="TreeGrafter"/>
</dbReference>
<dbReference type="PANTHER" id="PTHR20978">
    <property type="entry name" value="SPLICING FACTOR 3B SUBUNIT 5"/>
    <property type="match status" value="1"/>
</dbReference>
<dbReference type="Proteomes" id="UP000038040">
    <property type="component" value="Unplaced"/>
</dbReference>
<sequence>MATGLKMAAPTERFHVLSQLDHLQSKYTGTGHADTTRWEWLVNQHRDTYASIIGSRFSSPFSNSHPDHLTLVAICENESRAKVRFNLINQMISPCGPAPEKSMLDD</sequence>
<dbReference type="PANTHER" id="PTHR20978:SF0">
    <property type="entry name" value="SPLICING FACTOR 3B SUBUNIT 5"/>
    <property type="match status" value="1"/>
</dbReference>
<dbReference type="OrthoDB" id="274726at2759"/>
<evidence type="ECO:0000313" key="2">
    <source>
        <dbReference type="Proteomes" id="UP000038040"/>
    </source>
</evidence>
<evidence type="ECO:0000313" key="1">
    <source>
        <dbReference type="EMBL" id="VDN60775.1"/>
    </source>
</evidence>
<dbReference type="Pfam" id="PF07189">
    <property type="entry name" value="SF3b10"/>
    <property type="match status" value="1"/>
</dbReference>